<gene>
    <name evidence="11" type="ORF">LY90DRAFT_704398</name>
</gene>
<dbReference type="SUPFAM" id="SSF50621">
    <property type="entry name" value="Alanine racemase C-terminal domain-like"/>
    <property type="match status" value="1"/>
</dbReference>
<evidence type="ECO:0000256" key="9">
    <source>
        <dbReference type="PIRSR" id="PIRSR600183-50"/>
    </source>
</evidence>
<dbReference type="PRINTS" id="PR01179">
    <property type="entry name" value="ODADCRBXLASE"/>
</dbReference>
<dbReference type="InterPro" id="IPR000183">
    <property type="entry name" value="Orn/DAP/Arg_de-COase"/>
</dbReference>
<evidence type="ECO:0000256" key="2">
    <source>
        <dbReference type="ARBA" id="ARBA00008872"/>
    </source>
</evidence>
<dbReference type="SUPFAM" id="SSF51419">
    <property type="entry name" value="PLP-binding barrel"/>
    <property type="match status" value="1"/>
</dbReference>
<keyword evidence="3 9" id="KW-0663">Pyridoxal phosphate</keyword>
<proteinExistence type="inferred from homology"/>
<evidence type="ECO:0000256" key="3">
    <source>
        <dbReference type="ARBA" id="ARBA00022898"/>
    </source>
</evidence>
<accession>A0A1Y2BW58</accession>
<evidence type="ECO:0000313" key="12">
    <source>
        <dbReference type="Proteomes" id="UP000193920"/>
    </source>
</evidence>
<organism evidence="11 12">
    <name type="scientific">Neocallimastix californiae</name>
    <dbReference type="NCBI Taxonomy" id="1754190"/>
    <lineage>
        <taxon>Eukaryota</taxon>
        <taxon>Fungi</taxon>
        <taxon>Fungi incertae sedis</taxon>
        <taxon>Chytridiomycota</taxon>
        <taxon>Chytridiomycota incertae sedis</taxon>
        <taxon>Neocallimastigomycetes</taxon>
        <taxon>Neocallimastigales</taxon>
        <taxon>Neocallimastigaceae</taxon>
        <taxon>Neocallimastix</taxon>
    </lineage>
</organism>
<protein>
    <recommendedName>
        <fullName evidence="6">ornithine decarboxylase</fullName>
        <ecNumber evidence="6">4.1.1.17</ecNumber>
    </recommendedName>
</protein>
<dbReference type="GO" id="GO:0005737">
    <property type="term" value="C:cytoplasm"/>
    <property type="evidence" value="ECO:0007669"/>
    <property type="project" value="TreeGrafter"/>
</dbReference>
<feature type="domain" description="Orn/DAP/Arg decarboxylase 2 N-terminal" evidence="10">
    <location>
        <begin position="66"/>
        <end position="299"/>
    </location>
</feature>
<dbReference type="GO" id="GO:0004586">
    <property type="term" value="F:ornithine decarboxylase activity"/>
    <property type="evidence" value="ECO:0007669"/>
    <property type="project" value="UniProtKB-EC"/>
</dbReference>
<dbReference type="InterPro" id="IPR029066">
    <property type="entry name" value="PLP-binding_barrel"/>
</dbReference>
<evidence type="ECO:0000259" key="10">
    <source>
        <dbReference type="Pfam" id="PF02784"/>
    </source>
</evidence>
<dbReference type="PRINTS" id="PR01182">
    <property type="entry name" value="ORNDCRBXLASE"/>
</dbReference>
<dbReference type="InterPro" id="IPR002433">
    <property type="entry name" value="Orn_de-COase"/>
</dbReference>
<dbReference type="STRING" id="1754190.A0A1Y2BW58"/>
<dbReference type="InterPro" id="IPR009006">
    <property type="entry name" value="Ala_racemase/Decarboxylase_C"/>
</dbReference>
<comment type="pathway">
    <text evidence="5">Amine and polyamine biosynthesis; putrescine biosynthesis via L-ornithine pathway; putrescine from L-ornithine: step 1/1.</text>
</comment>
<feature type="modified residue" description="N6-(pyridoxal phosphate)lysine" evidence="9">
    <location>
        <position position="89"/>
    </location>
</feature>
<feature type="active site" description="Proton donor" evidence="9">
    <location>
        <position position="386"/>
    </location>
</feature>
<dbReference type="InterPro" id="IPR022653">
    <property type="entry name" value="De-COase2_pyr-phos_BS"/>
</dbReference>
<comment type="similarity">
    <text evidence="2">Belongs to the Orn/Lys/Arg decarboxylase class-II family.</text>
</comment>
<dbReference type="InterPro" id="IPR022644">
    <property type="entry name" value="De-COase2_N"/>
</dbReference>
<keyword evidence="12" id="KW-1185">Reference proteome</keyword>
<dbReference type="PANTHER" id="PTHR11482">
    <property type="entry name" value="ARGININE/DIAMINOPIMELATE/ORNITHINE DECARBOXYLASE"/>
    <property type="match status" value="1"/>
</dbReference>
<name>A0A1Y2BW58_9FUNG</name>
<dbReference type="EMBL" id="MCOG01000134">
    <property type="protein sequence ID" value="ORY38986.1"/>
    <property type="molecule type" value="Genomic_DNA"/>
</dbReference>
<dbReference type="PANTHER" id="PTHR11482:SF6">
    <property type="entry name" value="ORNITHINE DECARBOXYLASE 1-RELATED"/>
    <property type="match status" value="1"/>
</dbReference>
<dbReference type="Gene3D" id="3.20.20.10">
    <property type="entry name" value="Alanine racemase"/>
    <property type="match status" value="1"/>
</dbReference>
<dbReference type="Pfam" id="PF02784">
    <property type="entry name" value="Orn_Arg_deC_N"/>
    <property type="match status" value="1"/>
</dbReference>
<evidence type="ECO:0000256" key="1">
    <source>
        <dbReference type="ARBA" id="ARBA00001933"/>
    </source>
</evidence>
<evidence type="ECO:0000256" key="7">
    <source>
        <dbReference type="ARBA" id="ARBA00046672"/>
    </source>
</evidence>
<dbReference type="Gene3D" id="2.40.37.10">
    <property type="entry name" value="Lyase, Ornithine Decarboxylase, Chain A, domain 1"/>
    <property type="match status" value="1"/>
</dbReference>
<dbReference type="AlphaFoldDB" id="A0A1Y2BW58"/>
<evidence type="ECO:0000313" key="11">
    <source>
        <dbReference type="EMBL" id="ORY38986.1"/>
    </source>
</evidence>
<dbReference type="CDD" id="cd00622">
    <property type="entry name" value="PLPDE_III_ODC"/>
    <property type="match status" value="1"/>
</dbReference>
<comment type="catalytic activity">
    <reaction evidence="8">
        <text>L-ornithine + H(+) = putrescine + CO2</text>
        <dbReference type="Rhea" id="RHEA:22964"/>
        <dbReference type="ChEBI" id="CHEBI:15378"/>
        <dbReference type="ChEBI" id="CHEBI:16526"/>
        <dbReference type="ChEBI" id="CHEBI:46911"/>
        <dbReference type="ChEBI" id="CHEBI:326268"/>
        <dbReference type="EC" id="4.1.1.17"/>
    </reaction>
</comment>
<evidence type="ECO:0000256" key="8">
    <source>
        <dbReference type="ARBA" id="ARBA00049127"/>
    </source>
</evidence>
<dbReference type="PROSITE" id="PS00878">
    <property type="entry name" value="ODR_DC_2_1"/>
    <property type="match status" value="1"/>
</dbReference>
<evidence type="ECO:0000256" key="6">
    <source>
        <dbReference type="ARBA" id="ARBA00034138"/>
    </source>
</evidence>
<dbReference type="OrthoDB" id="5034579at2759"/>
<evidence type="ECO:0000256" key="4">
    <source>
        <dbReference type="ARBA" id="ARBA00023239"/>
    </source>
</evidence>
<sequence>MKEYMATSSELIASLNVQTLKSDEGKPQNTFANLFRCTNSIEDVIRKQIHEHHEEEEDPFLVCDIGQVVRQHLKWINSLPRIEPFYAVKCNGDPFLLKTLVTMGTGFDCASKGEITRMLSYGIPPSKIIYANPCKQISHIRFAAEKGVEMMTFDNLDELHKVKKYHPNAKMVLRVLTDDSHSLCKFGIKFGASQSAARELLEKAKELGVNVIGVSFHVGSGCFNAIAFKDAVLVARNVFDIGKELGFDFTLLDVGGGFPGSDSEDISFDGVCEVLRTAVDKYFPPNVRVIAEPGRYYAASAFTLAAQIIARRVVKRDGSDDGVASLDDHPSYMYYINEGVYASFNSLMFDHQHAHPKPLCKNGQFFFDEGMNNETEFNCSVWGPTCDSLDCLTKSASLPELNIGDWLYFDEMGAYTISAASEFNGFLKSRILYTNTESEELLRIAVEEQNRKMNQ</sequence>
<comment type="subunit">
    <text evidence="7">Homodimer. Only the dimer is catalytically active, as the active sites are constructed of residues from both monomers.</text>
</comment>
<dbReference type="FunFam" id="3.20.20.10:FF:000005">
    <property type="entry name" value="Ornithine decarboxylase"/>
    <property type="match status" value="1"/>
</dbReference>
<comment type="caution">
    <text evidence="11">The sequence shown here is derived from an EMBL/GenBank/DDBJ whole genome shotgun (WGS) entry which is preliminary data.</text>
</comment>
<dbReference type="GO" id="GO:0033387">
    <property type="term" value="P:putrescine biosynthetic process from arginine, via ornithine"/>
    <property type="evidence" value="ECO:0007669"/>
    <property type="project" value="TreeGrafter"/>
</dbReference>
<dbReference type="Proteomes" id="UP000193920">
    <property type="component" value="Unassembled WGS sequence"/>
</dbReference>
<evidence type="ECO:0000256" key="5">
    <source>
        <dbReference type="ARBA" id="ARBA00034115"/>
    </source>
</evidence>
<reference evidence="11 12" key="1">
    <citation type="submission" date="2016-08" db="EMBL/GenBank/DDBJ databases">
        <title>A Parts List for Fungal Cellulosomes Revealed by Comparative Genomics.</title>
        <authorList>
            <consortium name="DOE Joint Genome Institute"/>
            <person name="Haitjema C.H."/>
            <person name="Gilmore S.P."/>
            <person name="Henske J.K."/>
            <person name="Solomon K.V."/>
            <person name="De Groot R."/>
            <person name="Kuo A."/>
            <person name="Mondo S.J."/>
            <person name="Salamov A.A."/>
            <person name="Labutti K."/>
            <person name="Zhao Z."/>
            <person name="Chiniquy J."/>
            <person name="Barry K."/>
            <person name="Brewer H.M."/>
            <person name="Purvine S.O."/>
            <person name="Wright A.T."/>
            <person name="Boxma B."/>
            <person name="Van Alen T."/>
            <person name="Hackstein J.H."/>
            <person name="Baker S.E."/>
            <person name="Grigoriev I.V."/>
            <person name="O'Malley M.A."/>
        </authorList>
    </citation>
    <scope>NUCLEOTIDE SEQUENCE [LARGE SCALE GENOMIC DNA]</scope>
    <source>
        <strain evidence="11 12">G1</strain>
    </source>
</reference>
<keyword evidence="4" id="KW-0456">Lyase</keyword>
<dbReference type="EC" id="4.1.1.17" evidence="6"/>
<comment type="cofactor">
    <cofactor evidence="1 9">
        <name>pyridoxal 5'-phosphate</name>
        <dbReference type="ChEBI" id="CHEBI:597326"/>
    </cofactor>
</comment>